<dbReference type="EMBL" id="CP041722">
    <property type="protein sequence ID" value="QEX37621.1"/>
    <property type="molecule type" value="Genomic_DNA"/>
</dbReference>
<dbReference type="CDD" id="cd12186">
    <property type="entry name" value="LDH"/>
    <property type="match status" value="1"/>
</dbReference>
<feature type="domain" description="D-isomer specific 2-hydroxyacid dehydrogenase catalytic" evidence="9">
    <location>
        <begin position="23"/>
        <end position="330"/>
    </location>
</feature>
<feature type="domain" description="D-isomer specific 2-hydroxyacid dehydrogenase NAD-binding" evidence="10">
    <location>
        <begin position="112"/>
        <end position="298"/>
    </location>
</feature>
<accession>A0ABD4EFN2</accession>
<keyword evidence="14" id="KW-1185">Reference proteome</keyword>
<evidence type="ECO:0000256" key="2">
    <source>
        <dbReference type="ARBA" id="ARBA00012969"/>
    </source>
</evidence>
<name>A0ABD4EFN2_STALU</name>
<gene>
    <name evidence="12" type="ORF">FO454_01315</name>
    <name evidence="11" type="ORF">HMPREF3225_01248</name>
</gene>
<dbReference type="PROSITE" id="PS00670">
    <property type="entry name" value="D_2_HYDROXYACID_DH_2"/>
    <property type="match status" value="1"/>
</dbReference>
<evidence type="ECO:0000256" key="4">
    <source>
        <dbReference type="ARBA" id="ARBA00023002"/>
    </source>
</evidence>
<dbReference type="AlphaFoldDB" id="A0ABD4EFN2"/>
<dbReference type="EC" id="1.1.1.28" evidence="2"/>
<evidence type="ECO:0000256" key="3">
    <source>
        <dbReference type="ARBA" id="ARBA00014095"/>
    </source>
</evidence>
<evidence type="ECO:0000256" key="6">
    <source>
        <dbReference type="ARBA" id="ARBA00030947"/>
    </source>
</evidence>
<evidence type="ECO:0000259" key="10">
    <source>
        <dbReference type="Pfam" id="PF02826"/>
    </source>
</evidence>
<dbReference type="Pfam" id="PF00389">
    <property type="entry name" value="2-Hacid_dh"/>
    <property type="match status" value="1"/>
</dbReference>
<evidence type="ECO:0000256" key="5">
    <source>
        <dbReference type="ARBA" id="ARBA00023027"/>
    </source>
</evidence>
<dbReference type="PANTHER" id="PTHR43026:SF1">
    <property type="entry name" value="2-HYDROXYACID DEHYDROGENASE HOMOLOG 1-RELATED"/>
    <property type="match status" value="1"/>
</dbReference>
<evidence type="ECO:0000313" key="12">
    <source>
        <dbReference type="EMBL" id="QEX37621.1"/>
    </source>
</evidence>
<evidence type="ECO:0000256" key="1">
    <source>
        <dbReference type="ARBA" id="ARBA00005854"/>
    </source>
</evidence>
<dbReference type="Pfam" id="PF02826">
    <property type="entry name" value="2-Hacid_dh_C"/>
    <property type="match status" value="1"/>
</dbReference>
<evidence type="ECO:0000313" key="14">
    <source>
        <dbReference type="Proteomes" id="UP000325462"/>
    </source>
</evidence>
<evidence type="ECO:0000256" key="7">
    <source>
        <dbReference type="ARBA" id="ARBA00049040"/>
    </source>
</evidence>
<evidence type="ECO:0000313" key="11">
    <source>
        <dbReference type="EMBL" id="KXA38292.1"/>
    </source>
</evidence>
<reference evidence="12 14" key="2">
    <citation type="submission" date="2019-07" db="EMBL/GenBank/DDBJ databases">
        <title>Comparative genome analysis of staphylococcus lugdunensis shows clonal complex-dependent diversity of the putative virulence factor, ess/type vii locus.</title>
        <authorList>
            <person name="Lebeurre J."/>
            <person name="Dahyot S."/>
            <person name="Diene S."/>
            <person name="Paulay A."/>
            <person name="Aubourg M."/>
            <person name="Argemi X."/>
            <person name="Giard J.-C."/>
            <person name="Tournier I."/>
            <person name="Francois P."/>
            <person name="Pestel-Caron M."/>
        </authorList>
    </citation>
    <scope>NUCLEOTIDE SEQUENCE [LARGE SCALE GENOMIC DNA]</scope>
    <source>
        <strain evidence="12 14">SL13</strain>
    </source>
</reference>
<dbReference type="InterPro" id="IPR006140">
    <property type="entry name" value="D-isomer_DH_NAD-bd"/>
</dbReference>
<evidence type="ECO:0000256" key="8">
    <source>
        <dbReference type="RuleBase" id="RU003719"/>
    </source>
</evidence>
<dbReference type="InterPro" id="IPR036291">
    <property type="entry name" value="NAD(P)-bd_dom_sf"/>
</dbReference>
<dbReference type="PROSITE" id="PS00065">
    <property type="entry name" value="D_2_HYDROXYACID_DH_1"/>
    <property type="match status" value="1"/>
</dbReference>
<dbReference type="Gene3D" id="3.40.50.720">
    <property type="entry name" value="NAD(P)-binding Rossmann-like Domain"/>
    <property type="match status" value="2"/>
</dbReference>
<dbReference type="GO" id="GO:0008720">
    <property type="term" value="F:D-lactate dehydrogenase (NAD+) activity"/>
    <property type="evidence" value="ECO:0007669"/>
    <property type="project" value="UniProtKB-EC"/>
</dbReference>
<dbReference type="NCBIfam" id="NF009127">
    <property type="entry name" value="PRK12480.1"/>
    <property type="match status" value="1"/>
</dbReference>
<dbReference type="InterPro" id="IPR006139">
    <property type="entry name" value="D-isomer_2_OHA_DH_cat_dom"/>
</dbReference>
<dbReference type="InterPro" id="IPR029752">
    <property type="entry name" value="D-isomer_DH_CS1"/>
</dbReference>
<evidence type="ECO:0000259" key="9">
    <source>
        <dbReference type="Pfam" id="PF00389"/>
    </source>
</evidence>
<dbReference type="Proteomes" id="UP000325462">
    <property type="component" value="Chromosome"/>
</dbReference>
<dbReference type="RefSeq" id="WP_002460442.1">
    <property type="nucleotide sequence ID" value="NZ_CP014023.2"/>
</dbReference>
<dbReference type="NCBIfam" id="NF006374">
    <property type="entry name" value="PRK08605.1"/>
    <property type="match status" value="1"/>
</dbReference>
<dbReference type="PANTHER" id="PTHR43026">
    <property type="entry name" value="2-HYDROXYACID DEHYDROGENASE HOMOLOG 1-RELATED"/>
    <property type="match status" value="1"/>
</dbReference>
<dbReference type="SUPFAM" id="SSF51735">
    <property type="entry name" value="NAD(P)-binding Rossmann-fold domains"/>
    <property type="match status" value="1"/>
</dbReference>
<dbReference type="InterPro" id="IPR029753">
    <property type="entry name" value="D-isomer_DH_CS"/>
</dbReference>
<proteinExistence type="inferred from homology"/>
<dbReference type="SUPFAM" id="SSF52283">
    <property type="entry name" value="Formate/glycerate dehydrogenase catalytic domain-like"/>
    <property type="match status" value="1"/>
</dbReference>
<evidence type="ECO:0000313" key="13">
    <source>
        <dbReference type="Proteomes" id="UP000070063"/>
    </source>
</evidence>
<comment type="similarity">
    <text evidence="1 8">Belongs to the D-isomer specific 2-hydroxyacid dehydrogenase family.</text>
</comment>
<dbReference type="Proteomes" id="UP000070063">
    <property type="component" value="Unassembled WGS sequence"/>
</dbReference>
<dbReference type="EMBL" id="LRQI01000052">
    <property type="protein sequence ID" value="KXA38292.1"/>
    <property type="molecule type" value="Genomic_DNA"/>
</dbReference>
<reference evidence="11 13" key="1">
    <citation type="submission" date="2016-01" db="EMBL/GenBank/DDBJ databases">
        <authorList>
            <person name="Mitreva M."/>
            <person name="Pepin K.H."/>
            <person name="Mihindukulasuriya K.A."/>
            <person name="Fulton R."/>
            <person name="Fronick C."/>
            <person name="O'Laughlin M."/>
            <person name="Miner T."/>
            <person name="Herter B."/>
            <person name="Rosa B.A."/>
            <person name="Cordes M."/>
            <person name="Tomlinson C."/>
            <person name="Wollam A."/>
            <person name="Palsikar V.B."/>
            <person name="Mardis E.R."/>
            <person name="Wilson R.K."/>
        </authorList>
    </citation>
    <scope>NUCLEOTIDE SEQUENCE [LARGE SCALE GENOMIC DNA]</scope>
    <source>
        <strain evidence="11 13">MJR7738</strain>
    </source>
</reference>
<organism evidence="11 13">
    <name type="scientific">Staphylococcus lugdunensis</name>
    <dbReference type="NCBI Taxonomy" id="28035"/>
    <lineage>
        <taxon>Bacteria</taxon>
        <taxon>Bacillati</taxon>
        <taxon>Bacillota</taxon>
        <taxon>Bacilli</taxon>
        <taxon>Bacillales</taxon>
        <taxon>Staphylococcaceae</taxon>
        <taxon>Staphylococcus</taxon>
    </lineage>
</organism>
<sequence>MTKIMFFGTRDYEKKDALNWGKAHNVEVVTSEEILSADTVDQLEGFDGVTTMQFGKLEDSVYPKLEGYGIKQIAQRTAGFDMYDLDLAKKHGIVISNVPSYSPETIAEYSVSIALQLVRKFPLIEKRVQAHNFKWAAPIMSTPVKNMTVAIIGTGRIGAATGKIYAGFGAKVVGFDAYPNHSLDFLEYKDSVEEAIKDADIISLHVPANKESFHLFDKSMFSKVKKGAILVNAARGAVIDTPALLDAVNDGTLSGAAIDTYENEADYFTYDWTGKDVDDPTLLELIRHENILVTPHIAFFSDEAVRNLVEGGLNAALSVIETGKCDTQLN</sequence>
<comment type="catalytic activity">
    <reaction evidence="7">
        <text>(R)-lactate + NAD(+) = pyruvate + NADH + H(+)</text>
        <dbReference type="Rhea" id="RHEA:16369"/>
        <dbReference type="ChEBI" id="CHEBI:15361"/>
        <dbReference type="ChEBI" id="CHEBI:15378"/>
        <dbReference type="ChEBI" id="CHEBI:16004"/>
        <dbReference type="ChEBI" id="CHEBI:57540"/>
        <dbReference type="ChEBI" id="CHEBI:57945"/>
        <dbReference type="EC" id="1.1.1.28"/>
    </reaction>
</comment>
<dbReference type="InterPro" id="IPR058205">
    <property type="entry name" value="D-LDH-like"/>
</dbReference>
<keyword evidence="4 8" id="KW-0560">Oxidoreductase</keyword>
<dbReference type="PROSITE" id="PS00671">
    <property type="entry name" value="D_2_HYDROXYACID_DH_3"/>
    <property type="match status" value="1"/>
</dbReference>
<protein>
    <recommendedName>
        <fullName evidence="3">D-lactate dehydrogenase</fullName>
        <ecNumber evidence="2">1.1.1.28</ecNumber>
    </recommendedName>
    <alternativeName>
        <fullName evidence="6">D-specific 2-hydroxyacid dehydrogenase</fullName>
    </alternativeName>
</protein>
<keyword evidence="5" id="KW-0520">NAD</keyword>